<proteinExistence type="predicted"/>
<name>A0A194VNE6_CYTMA</name>
<evidence type="ECO:0000259" key="2">
    <source>
        <dbReference type="Pfam" id="PF06985"/>
    </source>
</evidence>
<dbReference type="Proteomes" id="UP000078559">
    <property type="component" value="Chromosome 1"/>
</dbReference>
<dbReference type="PANTHER" id="PTHR33112:SF16">
    <property type="entry name" value="HETEROKARYON INCOMPATIBILITY DOMAIN-CONTAINING PROTEIN"/>
    <property type="match status" value="1"/>
</dbReference>
<evidence type="ECO:0000313" key="4">
    <source>
        <dbReference type="Proteomes" id="UP000078559"/>
    </source>
</evidence>
<organism evidence="3 4">
    <name type="scientific">Cytospora mali</name>
    <name type="common">Apple Valsa canker fungus</name>
    <name type="synonym">Valsa mali</name>
    <dbReference type="NCBI Taxonomy" id="578113"/>
    <lineage>
        <taxon>Eukaryota</taxon>
        <taxon>Fungi</taxon>
        <taxon>Dikarya</taxon>
        <taxon>Ascomycota</taxon>
        <taxon>Pezizomycotina</taxon>
        <taxon>Sordariomycetes</taxon>
        <taxon>Sordariomycetidae</taxon>
        <taxon>Diaporthales</taxon>
        <taxon>Cytosporaceae</taxon>
        <taxon>Cytospora</taxon>
    </lineage>
</organism>
<sequence>MSSSSLESHSQPARPDRYPRDFISLRGPRGKEFDENAHIRLHLLCEKCQALGELLRKEFETLGRVKDGDMQHYETASLLKRSSERGCHLCALIWGALSTSSVNIKETDAIVMAWYSRQDYQGQRRWILGPKIQSWASYPLVDLHIEQCTDFILPPLTMSMSSISTKASTCTLFYKRCKEICDKTHTNCHIKRVKQLPTRLLYVTPAPSGTATVQLVSSVDMGLPPDTEFAALSYCWGKNYRLRLLTTNYRDLTVDTPFDQLPAIIQDAVLVTIELGLQYLWVDALCIMQDSHEDWSHEAARMCDVYEGCSIALAASGASDSEQGLYTVRDPLLQTPCILSGNLRVSTGRMKLESYRVLETRGWAMQEHLLPSRAIKFGSYVYWTCRELSINEFGRYESEEHLGAATQEFFPLVLKPATMDPVDAPRIRLMWWRIWTTYMAAGLSKKSDNLAAISGVISAIERRTGWTSVHGLWEPFIIQELLWFKSWPVKTEQIGVGPSWSWASRYRGLRAEPLDISIEWKDLAEYVPMDGRDQSSSPAVIELSGVLCRTDYLDDIKRRILLSVEGWPAPICANYDQRSWQAGDMALPLCFKGKGSVHGLIVAPTRKSMTYERVGYFRKSCGLDFAKALQRSDGEPFVRRKILLE</sequence>
<reference evidence="3" key="1">
    <citation type="submission" date="2014-12" db="EMBL/GenBank/DDBJ databases">
        <title>Genome Sequence of Valsa Canker Pathogens Uncovers a Specific Adaption of Colonization on Woody Bark.</title>
        <authorList>
            <person name="Yin Z."/>
            <person name="Liu H."/>
            <person name="Gao X."/>
            <person name="Li Z."/>
            <person name="Song N."/>
            <person name="Ke X."/>
            <person name="Dai Q."/>
            <person name="Wu Y."/>
            <person name="Sun Y."/>
            <person name="Xu J.-R."/>
            <person name="Kang Z.K."/>
            <person name="Wang L."/>
            <person name="Huang L."/>
        </authorList>
    </citation>
    <scope>NUCLEOTIDE SEQUENCE [LARGE SCALE GENOMIC DNA]</scope>
    <source>
        <strain evidence="3">03-8</strain>
    </source>
</reference>
<dbReference type="PANTHER" id="PTHR33112">
    <property type="entry name" value="DOMAIN PROTEIN, PUTATIVE-RELATED"/>
    <property type="match status" value="1"/>
</dbReference>
<feature type="compositionally biased region" description="Polar residues" evidence="1">
    <location>
        <begin position="1"/>
        <end position="11"/>
    </location>
</feature>
<dbReference type="EMBL" id="CM003098">
    <property type="protein sequence ID" value="KUI65706.1"/>
    <property type="molecule type" value="Genomic_DNA"/>
</dbReference>
<dbReference type="InterPro" id="IPR010730">
    <property type="entry name" value="HET"/>
</dbReference>
<keyword evidence="4" id="KW-1185">Reference proteome</keyword>
<protein>
    <recommendedName>
        <fullName evidence="2">Heterokaryon incompatibility domain-containing protein</fullName>
    </recommendedName>
</protein>
<evidence type="ECO:0000256" key="1">
    <source>
        <dbReference type="SAM" id="MobiDB-lite"/>
    </source>
</evidence>
<accession>A0A194VNE6</accession>
<evidence type="ECO:0000313" key="3">
    <source>
        <dbReference type="EMBL" id="KUI65706.1"/>
    </source>
</evidence>
<dbReference type="Pfam" id="PF06985">
    <property type="entry name" value="HET"/>
    <property type="match status" value="1"/>
</dbReference>
<feature type="domain" description="Heterokaryon incompatibility" evidence="2">
    <location>
        <begin position="229"/>
        <end position="367"/>
    </location>
</feature>
<dbReference type="AlphaFoldDB" id="A0A194VNE6"/>
<gene>
    <name evidence="3" type="ORF">VM1G_11337</name>
</gene>
<dbReference type="OrthoDB" id="5125733at2759"/>
<feature type="region of interest" description="Disordered" evidence="1">
    <location>
        <begin position="1"/>
        <end position="21"/>
    </location>
</feature>